<dbReference type="Gene3D" id="3.30.1490.130">
    <property type="entry name" value="D-aminoacylase. Domain 3"/>
    <property type="match status" value="1"/>
</dbReference>
<organism evidence="2 3">
    <name type="scientific">Rhodococcus opacus M213</name>
    <dbReference type="NCBI Taxonomy" id="1129896"/>
    <lineage>
        <taxon>Bacteria</taxon>
        <taxon>Bacillati</taxon>
        <taxon>Actinomycetota</taxon>
        <taxon>Actinomycetes</taxon>
        <taxon>Mycobacteriales</taxon>
        <taxon>Nocardiaceae</taxon>
        <taxon>Rhodococcus</taxon>
    </lineage>
</organism>
<proteinExistence type="predicted"/>
<gene>
    <name evidence="2" type="ORF">WSS_A11778</name>
</gene>
<comment type="caution">
    <text evidence="2">The sequence shown here is derived from an EMBL/GenBank/DDBJ whole genome shotgun (WGS) entry which is preliminary data.</text>
</comment>
<dbReference type="RefSeq" id="WP_005255892.1">
    <property type="nucleotide sequence ID" value="NZ_AJYC02000032.1"/>
</dbReference>
<dbReference type="PANTHER" id="PTHR11647:SF1">
    <property type="entry name" value="COLLAPSIN RESPONSE MEDIATOR PROTEIN"/>
    <property type="match status" value="1"/>
</dbReference>
<dbReference type="Gene3D" id="2.30.40.10">
    <property type="entry name" value="Urease, subunit C, domain 1"/>
    <property type="match status" value="1"/>
</dbReference>
<evidence type="ECO:0000313" key="3">
    <source>
        <dbReference type="Proteomes" id="UP000005951"/>
    </source>
</evidence>
<reference evidence="2 3" key="1">
    <citation type="journal article" date="2013" name="Genome Announc.">
        <title>Draft Genome Sequence of Rhodococcus opacus Strain M213 Shows a Diverse Catabolic Potential.</title>
        <authorList>
            <person name="Pathak A."/>
            <person name="Green S.J."/>
            <person name="Ogram A."/>
            <person name="Chauhan A."/>
        </authorList>
    </citation>
    <scope>NUCLEOTIDE SEQUENCE [LARGE SCALE GENOMIC DNA]</scope>
    <source>
        <strain evidence="2 3">M213</strain>
    </source>
</reference>
<dbReference type="GO" id="GO:0005829">
    <property type="term" value="C:cytosol"/>
    <property type="evidence" value="ECO:0007669"/>
    <property type="project" value="TreeGrafter"/>
</dbReference>
<dbReference type="CDD" id="cd01297">
    <property type="entry name" value="D-aminoacylase"/>
    <property type="match status" value="1"/>
</dbReference>
<dbReference type="Gene3D" id="3.20.20.140">
    <property type="entry name" value="Metal-dependent hydrolases"/>
    <property type="match status" value="1"/>
</dbReference>
<dbReference type="SUPFAM" id="SSF51556">
    <property type="entry name" value="Metallo-dependent hydrolases"/>
    <property type="match status" value="1"/>
</dbReference>
<sequence length="528" mass="55807">MQYDLTLTGGDVIDGTGTPRIRSDIAVTGGQIAAIGPGPFPARTTIDAAGCIVAPGFIDLHSHADFTLEAHPAAVTQIHQGVTTLIVGNCGHSPFPATDSARIRRATLFDDTQLSWSWNDAAGFGLALRNAAPAVNVGLQVGHNALRLEVLGDEDRQPTPAELAQMCALIERSSTQPGVVGFSTGLIYAPGVFADSPEIRALVAAAAGSGLLYSTHMRNETSQLLAAVEEAIDAAELSQARLEISHLKAMGPENWGSVKAALDLIDAARLRGLDVAADVYPYTASSTTLLSRLPKWALDGGNDALLERLADPATRERIATQLRARFGRDIDPEGVVLAELPEGPYRKHIGLSIAAIGRLHGCDPAEAALAVLAEHHATATIVNHAMSDADVTTVLTHPWVSVASDGWTMTATGDGHPHPRSFGTFARVLGKYVRDEHALPLEEAIRKMTSLPASRIGVTNRGTLRAGNAADIVVFDPSTIIDTSTFHDPWHLATGVRTVLVNGIPTLLEGRITADTGGQLISKTPHRR</sequence>
<dbReference type="InterPro" id="IPR023100">
    <property type="entry name" value="D-aminoacylase_insert_dom_sf"/>
</dbReference>
<dbReference type="InterPro" id="IPR011059">
    <property type="entry name" value="Metal-dep_hydrolase_composite"/>
</dbReference>
<dbReference type="EMBL" id="AJYC02000032">
    <property type="protein sequence ID" value="EKT82557.1"/>
    <property type="molecule type" value="Genomic_DNA"/>
</dbReference>
<dbReference type="InterPro" id="IPR032466">
    <property type="entry name" value="Metal_Hydrolase"/>
</dbReference>
<feature type="domain" description="Amidohydrolase 3" evidence="1">
    <location>
        <begin position="45"/>
        <end position="503"/>
    </location>
</feature>
<evidence type="ECO:0000313" key="2">
    <source>
        <dbReference type="EMBL" id="EKT82557.1"/>
    </source>
</evidence>
<name>K8XWG0_RHOOP</name>
<dbReference type="PANTHER" id="PTHR11647">
    <property type="entry name" value="HYDRANTOINASE/DIHYDROPYRIMIDINASE FAMILY MEMBER"/>
    <property type="match status" value="1"/>
</dbReference>
<accession>K8XWG0</accession>
<protein>
    <submittedName>
        <fullName evidence="2">D-aminoacylase</fullName>
    </submittedName>
</protein>
<dbReference type="InterPro" id="IPR013108">
    <property type="entry name" value="Amidohydro_3"/>
</dbReference>
<dbReference type="AlphaFoldDB" id="K8XWG0"/>
<evidence type="ECO:0000259" key="1">
    <source>
        <dbReference type="Pfam" id="PF07969"/>
    </source>
</evidence>
<dbReference type="InterPro" id="IPR050378">
    <property type="entry name" value="Metallo-dep_Hydrolases_sf"/>
</dbReference>
<dbReference type="Proteomes" id="UP000005951">
    <property type="component" value="Unassembled WGS sequence"/>
</dbReference>
<dbReference type="GO" id="GO:0016812">
    <property type="term" value="F:hydrolase activity, acting on carbon-nitrogen (but not peptide) bonds, in cyclic amides"/>
    <property type="evidence" value="ECO:0007669"/>
    <property type="project" value="TreeGrafter"/>
</dbReference>
<dbReference type="Pfam" id="PF07969">
    <property type="entry name" value="Amidohydro_3"/>
    <property type="match status" value="1"/>
</dbReference>
<dbReference type="GO" id="GO:0016811">
    <property type="term" value="F:hydrolase activity, acting on carbon-nitrogen (but not peptide) bonds, in linear amides"/>
    <property type="evidence" value="ECO:0007669"/>
    <property type="project" value="InterPro"/>
</dbReference>
<dbReference type="SUPFAM" id="SSF51338">
    <property type="entry name" value="Composite domain of metallo-dependent hydrolases"/>
    <property type="match status" value="1"/>
</dbReference>